<accession>A0A150MAL5</accession>
<sequence>MLVAIFEKLLIGSICGKMKEKGEKVSFRKGEEVRLFDNIFGSAVGII</sequence>
<evidence type="ECO:0000313" key="1">
    <source>
        <dbReference type="EMBL" id="KYD21583.1"/>
    </source>
</evidence>
<protein>
    <submittedName>
        <fullName evidence="1">Uncharacterized protein</fullName>
    </submittedName>
</protein>
<name>A0A150MAL5_9BACL</name>
<dbReference type="Proteomes" id="UP000075324">
    <property type="component" value="Unassembled WGS sequence"/>
</dbReference>
<dbReference type="EMBL" id="LQYW01000188">
    <property type="protein sequence ID" value="KYD21583.1"/>
    <property type="molecule type" value="Genomic_DNA"/>
</dbReference>
<comment type="caution">
    <text evidence="1">The sequence shown here is derived from an EMBL/GenBank/DDBJ whole genome shotgun (WGS) entry which is preliminary data.</text>
</comment>
<evidence type="ECO:0000313" key="2">
    <source>
        <dbReference type="Proteomes" id="UP000075324"/>
    </source>
</evidence>
<organism evidence="1 2">
    <name type="scientific">Parageobacillus toebii</name>
    <dbReference type="NCBI Taxonomy" id="153151"/>
    <lineage>
        <taxon>Bacteria</taxon>
        <taxon>Bacillati</taxon>
        <taxon>Bacillota</taxon>
        <taxon>Bacilli</taxon>
        <taxon>Bacillales</taxon>
        <taxon>Anoxybacillaceae</taxon>
        <taxon>Parageobacillus</taxon>
    </lineage>
</organism>
<proteinExistence type="predicted"/>
<dbReference type="AlphaFoldDB" id="A0A150MAL5"/>
<reference evidence="1 2" key="1">
    <citation type="submission" date="2016-01" db="EMBL/GenBank/DDBJ databases">
        <title>Draft Genome Sequences of Seven Thermophilic Sporeformers Isolated from Foods.</title>
        <authorList>
            <person name="Berendsen E.M."/>
            <person name="Wells-Bennik M.H."/>
            <person name="Krawcyk A.O."/>
            <person name="De Jong A."/>
            <person name="Holsappel S."/>
            <person name="Eijlander R.T."/>
            <person name="Kuipers O.P."/>
        </authorList>
    </citation>
    <scope>NUCLEOTIDE SEQUENCE [LARGE SCALE GENOMIC DNA]</scope>
    <source>
        <strain evidence="1 2">B4110</strain>
    </source>
</reference>
<gene>
    <name evidence="1" type="ORF">B4110_0426</name>
</gene>